<evidence type="ECO:0000313" key="1">
    <source>
        <dbReference type="EMBL" id="APX90592.1"/>
    </source>
</evidence>
<proteinExistence type="predicted"/>
<name>A0A1U7DKU5_9RHOB</name>
<dbReference type="AlphaFoldDB" id="A0A1U7DKU5"/>
<dbReference type="STRING" id="1267768.BV394_13425"/>
<sequence>MSVILRRIAPPVLILALAACSGNPFTRTETPVEPVPAAPVSDAKVAATTTPAGSGVSIGTGPGKSAEALDTTTGKERAAAATPSAPVSDKLGRTIASLGDPAETGFWLKTPLVTSTRKGRVEDADTGKTAEVELRPSGGARGSGSQLSLAAMRLLGVPLTGLPELVVYTR</sequence>
<dbReference type="PROSITE" id="PS51257">
    <property type="entry name" value="PROKAR_LIPOPROTEIN"/>
    <property type="match status" value="1"/>
</dbReference>
<dbReference type="EMBL" id="CP019124">
    <property type="protein sequence ID" value="APX90592.1"/>
    <property type="molecule type" value="Genomic_DNA"/>
</dbReference>
<evidence type="ECO:0000313" key="2">
    <source>
        <dbReference type="Proteomes" id="UP000187266"/>
    </source>
</evidence>
<reference evidence="1 2" key="1">
    <citation type="submission" date="2017-01" db="EMBL/GenBank/DDBJ databases">
        <title>Genomic analysis of Xuhuaishuia manganoxidans DY6-4.</title>
        <authorList>
            <person name="Wang X."/>
        </authorList>
    </citation>
    <scope>NUCLEOTIDE SEQUENCE [LARGE SCALE GENOMIC DNA]</scope>
    <source>
        <strain evidence="1 2">DY6-4</strain>
    </source>
</reference>
<accession>A0A2M9DBV8</accession>
<dbReference type="Proteomes" id="UP000187266">
    <property type="component" value="Chromosome"/>
</dbReference>
<keyword evidence="2" id="KW-1185">Reference proteome</keyword>
<organism evidence="1 2">
    <name type="scientific">Brevirhabdus pacifica</name>
    <dbReference type="NCBI Taxonomy" id="1267768"/>
    <lineage>
        <taxon>Bacteria</taxon>
        <taxon>Pseudomonadati</taxon>
        <taxon>Pseudomonadota</taxon>
        <taxon>Alphaproteobacteria</taxon>
        <taxon>Rhodobacterales</taxon>
        <taxon>Paracoccaceae</taxon>
        <taxon>Brevirhabdus</taxon>
    </lineage>
</organism>
<gene>
    <name evidence="1" type="ORF">BV394_13425</name>
</gene>
<dbReference type="RefSeq" id="WP_076980609.1">
    <property type="nucleotide sequence ID" value="NZ_CP019124.1"/>
</dbReference>
<protein>
    <submittedName>
        <fullName evidence="1">Uncharacterized protein</fullName>
    </submittedName>
</protein>
<accession>A0A1U7DKU5</accession>